<proteinExistence type="predicted"/>
<gene>
    <name evidence="1" type="ORF">EDC59_101243</name>
</gene>
<sequence length="263" mass="29034">MIAGVRLHLEVGGAVIQRSPRVEIVSVRHHPLDLARIHVPDPKGEAGDLFTYGDPVRIEYGYRGGESAVWQGTLRALDRVSRDQVCLTADSLALPLASTFITECYADDYSQPLAEHILAQAGLPMGRVDIPNELIPRLPLSCVPIWQAVHQLLHTLQRGHGHDRSRIALWLGVDGLNLGDFDEPGDVPVIATGENLIKHLPDGKNLGLHRLETVLLPGLSHSRVFHLNDARLRISRSFRALHVKHSIASEGVRTFIKYGRECG</sequence>
<accession>A0AA94TKE8</accession>
<protein>
    <submittedName>
        <fullName evidence="1">Uncharacterized protein</fullName>
    </submittedName>
</protein>
<dbReference type="Proteomes" id="UP000295506">
    <property type="component" value="Unassembled WGS sequence"/>
</dbReference>
<name>A0AA94TKE8_9BACT</name>
<reference evidence="1 2" key="1">
    <citation type="submission" date="2019-03" db="EMBL/GenBank/DDBJ databases">
        <title>Genomic Encyclopedia of Type Strains, Phase IV (KMG-IV): sequencing the most valuable type-strain genomes for metagenomic binning, comparative biology and taxonomic classification.</title>
        <authorList>
            <person name="Goeker M."/>
        </authorList>
    </citation>
    <scope>NUCLEOTIDE SEQUENCE [LARGE SCALE GENOMIC DNA]</scope>
    <source>
        <strain evidence="1 2">DSM 101483</strain>
    </source>
</reference>
<organism evidence="1 2">
    <name type="scientific">Pseudodesulfovibrio indicus</name>
    <dbReference type="NCBI Taxonomy" id="1716143"/>
    <lineage>
        <taxon>Bacteria</taxon>
        <taxon>Pseudomonadati</taxon>
        <taxon>Thermodesulfobacteriota</taxon>
        <taxon>Desulfovibrionia</taxon>
        <taxon>Desulfovibrionales</taxon>
        <taxon>Desulfovibrionaceae</taxon>
    </lineage>
</organism>
<comment type="caution">
    <text evidence="1">The sequence shown here is derived from an EMBL/GenBank/DDBJ whole genome shotgun (WGS) entry which is preliminary data.</text>
</comment>
<evidence type="ECO:0000313" key="1">
    <source>
        <dbReference type="EMBL" id="TDT91840.1"/>
    </source>
</evidence>
<dbReference type="AlphaFoldDB" id="A0AA94TKE8"/>
<dbReference type="RefSeq" id="WP_066801901.1">
    <property type="nucleotide sequence ID" value="NZ_CP014206.1"/>
</dbReference>
<dbReference type="EMBL" id="SOBK01000001">
    <property type="protein sequence ID" value="TDT91840.1"/>
    <property type="molecule type" value="Genomic_DNA"/>
</dbReference>
<evidence type="ECO:0000313" key="2">
    <source>
        <dbReference type="Proteomes" id="UP000295506"/>
    </source>
</evidence>